<organism evidence="1 2">
    <name type="scientific">Aequorivita antarctica</name>
    <dbReference type="NCBI Taxonomy" id="153266"/>
    <lineage>
        <taxon>Bacteria</taxon>
        <taxon>Pseudomonadati</taxon>
        <taxon>Bacteroidota</taxon>
        <taxon>Flavobacteriia</taxon>
        <taxon>Flavobacteriales</taxon>
        <taxon>Flavobacteriaceae</taxon>
        <taxon>Aequorivita</taxon>
    </lineage>
</organism>
<dbReference type="Proteomes" id="UP000321497">
    <property type="component" value="Unassembled WGS sequence"/>
</dbReference>
<accession>A0A5C6YZ72</accession>
<gene>
    <name evidence="1" type="ORF">ESU54_10925</name>
</gene>
<comment type="caution">
    <text evidence="1">The sequence shown here is derived from an EMBL/GenBank/DDBJ whole genome shotgun (WGS) entry which is preliminary data.</text>
</comment>
<evidence type="ECO:0000313" key="1">
    <source>
        <dbReference type="EMBL" id="TXD72727.1"/>
    </source>
</evidence>
<keyword evidence="2" id="KW-1185">Reference proteome</keyword>
<dbReference type="AlphaFoldDB" id="A0A5C6YZ72"/>
<dbReference type="OrthoDB" id="961510at2"/>
<proteinExistence type="predicted"/>
<protein>
    <submittedName>
        <fullName evidence="1">Uncharacterized protein</fullName>
    </submittedName>
</protein>
<name>A0A5C6YZ72_9FLAO</name>
<dbReference type="EMBL" id="VORT01000007">
    <property type="protein sequence ID" value="TXD72727.1"/>
    <property type="molecule type" value="Genomic_DNA"/>
</dbReference>
<reference evidence="1 2" key="1">
    <citation type="submission" date="2019-08" db="EMBL/GenBank/DDBJ databases">
        <title>Genome of Aequorivita antarctica SW49 (type strain).</title>
        <authorList>
            <person name="Bowman J.P."/>
        </authorList>
    </citation>
    <scope>NUCLEOTIDE SEQUENCE [LARGE SCALE GENOMIC DNA]</scope>
    <source>
        <strain evidence="1 2">SW49</strain>
    </source>
</reference>
<sequence>MNSNFSIIDFNKLNQHEQYDLVFSKGDFVNYYLKGEVRYALYSLCKSFVEVEFNVSRNRILNLRAFEEGLLLDKYWITTDLN</sequence>
<dbReference type="RefSeq" id="WP_111844364.1">
    <property type="nucleotide sequence ID" value="NZ_UEGI01000006.1"/>
</dbReference>
<evidence type="ECO:0000313" key="2">
    <source>
        <dbReference type="Proteomes" id="UP000321497"/>
    </source>
</evidence>